<keyword evidence="2" id="KW-0472">Membrane</keyword>
<reference evidence="3 4" key="1">
    <citation type="submission" date="2011-12" db="EMBL/GenBank/DDBJ databases">
        <title>Whole genome shotgun sequence of Gordonia effusa NBRC 100432.</title>
        <authorList>
            <person name="Yoshida I."/>
            <person name="Takarada H."/>
            <person name="Hosoyama A."/>
            <person name="Tsuchikane K."/>
            <person name="Katsumata H."/>
            <person name="Yamazaki S."/>
            <person name="Fujita N."/>
        </authorList>
    </citation>
    <scope>NUCLEOTIDE SEQUENCE [LARGE SCALE GENOMIC DNA]</scope>
    <source>
        <strain evidence="3 4">NBRC 100432</strain>
    </source>
</reference>
<comment type="caution">
    <text evidence="3">The sequence shown here is derived from an EMBL/GenBank/DDBJ whole genome shotgun (WGS) entry which is preliminary data.</text>
</comment>
<dbReference type="STRING" id="1077974.GOEFS_031_00120"/>
<dbReference type="RefSeq" id="WP_007316741.1">
    <property type="nucleotide sequence ID" value="NZ_BAEH01000031.1"/>
</dbReference>
<feature type="transmembrane region" description="Helical" evidence="2">
    <location>
        <begin position="107"/>
        <end position="132"/>
    </location>
</feature>
<accession>H0QX52</accession>
<evidence type="ECO:0000313" key="3">
    <source>
        <dbReference type="EMBL" id="GAB17403.1"/>
    </source>
</evidence>
<keyword evidence="2" id="KW-0812">Transmembrane</keyword>
<name>H0QX52_9ACTN</name>
<proteinExistence type="predicted"/>
<evidence type="ECO:0000313" key="4">
    <source>
        <dbReference type="Proteomes" id="UP000035034"/>
    </source>
</evidence>
<feature type="transmembrane region" description="Helical" evidence="2">
    <location>
        <begin position="71"/>
        <end position="95"/>
    </location>
</feature>
<dbReference type="AlphaFoldDB" id="H0QX52"/>
<dbReference type="EMBL" id="BAEH01000031">
    <property type="protein sequence ID" value="GAB17403.1"/>
    <property type="molecule type" value="Genomic_DNA"/>
</dbReference>
<gene>
    <name evidence="3" type="ORF">GOEFS_031_00120</name>
</gene>
<protein>
    <recommendedName>
        <fullName evidence="5">Phage holin family protein</fullName>
    </recommendedName>
</protein>
<dbReference type="Pfam" id="PF07332">
    <property type="entry name" value="Phage_holin_3_6"/>
    <property type="match status" value="1"/>
</dbReference>
<keyword evidence="4" id="KW-1185">Reference proteome</keyword>
<dbReference type="InterPro" id="IPR009937">
    <property type="entry name" value="Phage_holin_3_6"/>
</dbReference>
<dbReference type="OrthoDB" id="3828498at2"/>
<evidence type="ECO:0000256" key="1">
    <source>
        <dbReference type="SAM" id="MobiDB-lite"/>
    </source>
</evidence>
<dbReference type="Proteomes" id="UP000035034">
    <property type="component" value="Unassembled WGS sequence"/>
</dbReference>
<evidence type="ECO:0008006" key="5">
    <source>
        <dbReference type="Google" id="ProtNLM"/>
    </source>
</evidence>
<sequence length="183" mass="19476">MNPSNSAGQGNEVGRQPYSVPSIPLTDANAGANGEPTIGNLVKEATANASTLFRSEIALAKAELVGEAKKAGIGVGLLVVAAVMVLYSSFFFFFFLGEVLSEFMWRWAAFGVVFLLLIGASIGAALIGYLVFRRMHPPRKTIESVKEVRSVVPSGLGHSTTPDEKPALSHPGIPPARDLHKRD</sequence>
<evidence type="ECO:0000256" key="2">
    <source>
        <dbReference type="SAM" id="Phobius"/>
    </source>
</evidence>
<organism evidence="3 4">
    <name type="scientific">Gordonia effusa NBRC 100432</name>
    <dbReference type="NCBI Taxonomy" id="1077974"/>
    <lineage>
        <taxon>Bacteria</taxon>
        <taxon>Bacillati</taxon>
        <taxon>Actinomycetota</taxon>
        <taxon>Actinomycetes</taxon>
        <taxon>Mycobacteriales</taxon>
        <taxon>Gordoniaceae</taxon>
        <taxon>Gordonia</taxon>
    </lineage>
</organism>
<feature type="region of interest" description="Disordered" evidence="1">
    <location>
        <begin position="153"/>
        <end position="183"/>
    </location>
</feature>
<keyword evidence="2" id="KW-1133">Transmembrane helix</keyword>
<dbReference type="eggNOG" id="ENOG50332VJ">
    <property type="taxonomic scope" value="Bacteria"/>
</dbReference>